<proteinExistence type="predicted"/>
<accession>A0A5S5C968</accession>
<name>A0A5S5C968_9FLAO</name>
<evidence type="ECO:0000313" key="3">
    <source>
        <dbReference type="Proteomes" id="UP000324376"/>
    </source>
</evidence>
<dbReference type="InterPro" id="IPR010982">
    <property type="entry name" value="Lambda_DNA-bd_dom_sf"/>
</dbReference>
<dbReference type="InterPro" id="IPR001387">
    <property type="entry name" value="Cro/C1-type_HTH"/>
</dbReference>
<dbReference type="Pfam" id="PF01381">
    <property type="entry name" value="HTH_3"/>
    <property type="match status" value="1"/>
</dbReference>
<evidence type="ECO:0000259" key="1">
    <source>
        <dbReference type="PROSITE" id="PS50943"/>
    </source>
</evidence>
<dbReference type="CDD" id="cd00093">
    <property type="entry name" value="HTH_XRE"/>
    <property type="match status" value="1"/>
</dbReference>
<organism evidence="2 3">
    <name type="scientific">Aquimarina intermedia</name>
    <dbReference type="NCBI Taxonomy" id="350814"/>
    <lineage>
        <taxon>Bacteria</taxon>
        <taxon>Pseudomonadati</taxon>
        <taxon>Bacteroidota</taxon>
        <taxon>Flavobacteriia</taxon>
        <taxon>Flavobacteriales</taxon>
        <taxon>Flavobacteriaceae</taxon>
        <taxon>Aquimarina</taxon>
    </lineage>
</organism>
<comment type="caution">
    <text evidence="2">The sequence shown here is derived from an EMBL/GenBank/DDBJ whole genome shotgun (WGS) entry which is preliminary data.</text>
</comment>
<dbReference type="SUPFAM" id="SSF47413">
    <property type="entry name" value="lambda repressor-like DNA-binding domains"/>
    <property type="match status" value="1"/>
</dbReference>
<reference evidence="2 3" key="1">
    <citation type="submission" date="2019-07" db="EMBL/GenBank/DDBJ databases">
        <title>Genomic Encyclopedia of Archaeal and Bacterial Type Strains, Phase II (KMG-II): from individual species to whole genera.</title>
        <authorList>
            <person name="Goeker M."/>
        </authorList>
    </citation>
    <scope>NUCLEOTIDE SEQUENCE [LARGE SCALE GENOMIC DNA]</scope>
    <source>
        <strain evidence="2 3">DSM 17527</strain>
    </source>
</reference>
<keyword evidence="3" id="KW-1185">Reference proteome</keyword>
<evidence type="ECO:0000313" key="2">
    <source>
        <dbReference type="EMBL" id="TYP75847.1"/>
    </source>
</evidence>
<sequence>MSKLKSKREYLNLTQEELATKSGLLIRTIQRIELGVEPKGHTLKAVAKALESEVNELLSTRELPDTTNYTWIKTFNLSSIYLQ</sequence>
<dbReference type="RefSeq" id="WP_246131410.1">
    <property type="nucleotide sequence ID" value="NZ_VNHU01000002.1"/>
</dbReference>
<protein>
    <submittedName>
        <fullName evidence="2">Helix-turn-helix protein</fullName>
    </submittedName>
</protein>
<dbReference type="AlphaFoldDB" id="A0A5S5C968"/>
<dbReference type="PROSITE" id="PS50943">
    <property type="entry name" value="HTH_CROC1"/>
    <property type="match status" value="1"/>
</dbReference>
<gene>
    <name evidence="2" type="ORF">BD809_10254</name>
</gene>
<dbReference type="SMART" id="SM00530">
    <property type="entry name" value="HTH_XRE"/>
    <property type="match status" value="1"/>
</dbReference>
<dbReference type="GO" id="GO:0003677">
    <property type="term" value="F:DNA binding"/>
    <property type="evidence" value="ECO:0007669"/>
    <property type="project" value="InterPro"/>
</dbReference>
<dbReference type="Gene3D" id="1.10.260.40">
    <property type="entry name" value="lambda repressor-like DNA-binding domains"/>
    <property type="match status" value="1"/>
</dbReference>
<dbReference type="Proteomes" id="UP000324376">
    <property type="component" value="Unassembled WGS sequence"/>
</dbReference>
<feature type="domain" description="HTH cro/C1-type" evidence="1">
    <location>
        <begin position="4"/>
        <end position="57"/>
    </location>
</feature>
<dbReference type="EMBL" id="VNHU01000002">
    <property type="protein sequence ID" value="TYP75847.1"/>
    <property type="molecule type" value="Genomic_DNA"/>
</dbReference>